<dbReference type="AlphaFoldDB" id="A0A0F9CKJ1"/>
<comment type="caution">
    <text evidence="1">The sequence shown here is derived from an EMBL/GenBank/DDBJ whole genome shotgun (WGS) entry which is preliminary data.</text>
</comment>
<reference evidence="1" key="1">
    <citation type="journal article" date="2015" name="Nature">
        <title>Complex archaea that bridge the gap between prokaryotes and eukaryotes.</title>
        <authorList>
            <person name="Spang A."/>
            <person name="Saw J.H."/>
            <person name="Jorgensen S.L."/>
            <person name="Zaremba-Niedzwiedzka K."/>
            <person name="Martijn J."/>
            <person name="Lind A.E."/>
            <person name="van Eijk R."/>
            <person name="Schleper C."/>
            <person name="Guy L."/>
            <person name="Ettema T.J."/>
        </authorList>
    </citation>
    <scope>NUCLEOTIDE SEQUENCE</scope>
</reference>
<organism evidence="1">
    <name type="scientific">marine sediment metagenome</name>
    <dbReference type="NCBI Taxonomy" id="412755"/>
    <lineage>
        <taxon>unclassified sequences</taxon>
        <taxon>metagenomes</taxon>
        <taxon>ecological metagenomes</taxon>
    </lineage>
</organism>
<gene>
    <name evidence="1" type="ORF">LCGC14_2655450</name>
</gene>
<evidence type="ECO:0000313" key="1">
    <source>
        <dbReference type="EMBL" id="KKK97166.1"/>
    </source>
</evidence>
<proteinExistence type="predicted"/>
<accession>A0A0F9CKJ1</accession>
<dbReference type="EMBL" id="LAZR01046170">
    <property type="protein sequence ID" value="KKK97166.1"/>
    <property type="molecule type" value="Genomic_DNA"/>
</dbReference>
<sequence length="50" mass="5515">MRIRIDDKLVEADASGKIKATAEEIRHPDGHVDVIVHVPCLQIAAKKVEV</sequence>
<name>A0A0F9CKJ1_9ZZZZ</name>
<protein>
    <submittedName>
        <fullName evidence="1">Uncharacterized protein</fullName>
    </submittedName>
</protein>